<dbReference type="Gene3D" id="1.10.439.10">
    <property type="entry name" value="Penicillin Amidohydrolase, domain 1"/>
    <property type="match status" value="1"/>
</dbReference>
<dbReference type="RefSeq" id="WP_098074062.1">
    <property type="nucleotide sequence ID" value="NZ_PDEQ01000001.1"/>
</dbReference>
<accession>A0A2A8D2R7</accession>
<dbReference type="Gene3D" id="3.60.20.10">
    <property type="entry name" value="Glutamine Phosphoribosylpyrophosphate, subunit 1, domain 1"/>
    <property type="match status" value="1"/>
</dbReference>
<dbReference type="InterPro" id="IPR029055">
    <property type="entry name" value="Ntn_hydrolases_N"/>
</dbReference>
<dbReference type="InterPro" id="IPR043146">
    <property type="entry name" value="Penicillin_amidase_N_B-knob"/>
</dbReference>
<dbReference type="InterPro" id="IPR014395">
    <property type="entry name" value="Pen/GL7ACA/AHL_acylase"/>
</dbReference>
<dbReference type="PANTHER" id="PTHR34218">
    <property type="entry name" value="PEPTIDASE S45 PENICILLIN AMIDASE"/>
    <property type="match status" value="1"/>
</dbReference>
<dbReference type="GO" id="GO:0017000">
    <property type="term" value="P:antibiotic biosynthetic process"/>
    <property type="evidence" value="ECO:0007669"/>
    <property type="project" value="InterPro"/>
</dbReference>
<feature type="active site" description="Nucleophile" evidence="5">
    <location>
        <position position="298"/>
    </location>
</feature>
<comment type="similarity">
    <text evidence="1">Belongs to the peptidase S45 family.</text>
</comment>
<dbReference type="InterPro" id="IPR043147">
    <property type="entry name" value="Penicillin_amidase_A-knob"/>
</dbReference>
<dbReference type="Gene3D" id="1.10.1400.10">
    <property type="match status" value="1"/>
</dbReference>
<keyword evidence="8" id="KW-1185">Reference proteome</keyword>
<evidence type="ECO:0000256" key="3">
    <source>
        <dbReference type="ARBA" id="ARBA00022801"/>
    </source>
</evidence>
<keyword evidence="6" id="KW-0479">Metal-binding</keyword>
<dbReference type="OrthoDB" id="9759796at2"/>
<evidence type="ECO:0000256" key="6">
    <source>
        <dbReference type="PIRSR" id="PIRSR001227-2"/>
    </source>
</evidence>
<dbReference type="PANTHER" id="PTHR34218:SF3">
    <property type="entry name" value="ACYL-HOMOSERINE LACTONE ACYLASE PVDQ"/>
    <property type="match status" value="1"/>
</dbReference>
<organism evidence="7 8">
    <name type="scientific">Longibacter salinarum</name>
    <dbReference type="NCBI Taxonomy" id="1850348"/>
    <lineage>
        <taxon>Bacteria</taxon>
        <taxon>Pseudomonadati</taxon>
        <taxon>Rhodothermota</taxon>
        <taxon>Rhodothermia</taxon>
        <taxon>Rhodothermales</taxon>
        <taxon>Salisaetaceae</taxon>
        <taxon>Longibacter</taxon>
    </lineage>
</organism>
<reference evidence="7 8" key="1">
    <citation type="submission" date="2017-10" db="EMBL/GenBank/DDBJ databases">
        <title>Draft genome of Longibacter Salinarum.</title>
        <authorList>
            <person name="Goh K.M."/>
            <person name="Shamsir M.S."/>
            <person name="Lim S.W."/>
        </authorList>
    </citation>
    <scope>NUCLEOTIDE SEQUENCE [LARGE SCALE GENOMIC DNA]</scope>
    <source>
        <strain evidence="7 8">KCTC 52045</strain>
    </source>
</reference>
<evidence type="ECO:0000256" key="2">
    <source>
        <dbReference type="ARBA" id="ARBA00022729"/>
    </source>
</evidence>
<evidence type="ECO:0000313" key="8">
    <source>
        <dbReference type="Proteomes" id="UP000220102"/>
    </source>
</evidence>
<keyword evidence="6" id="KW-0106">Calcium</keyword>
<dbReference type="SUPFAM" id="SSF56235">
    <property type="entry name" value="N-terminal nucleophile aminohydrolases (Ntn hydrolases)"/>
    <property type="match status" value="1"/>
</dbReference>
<dbReference type="InterPro" id="IPR002692">
    <property type="entry name" value="S45"/>
</dbReference>
<name>A0A2A8D2R7_9BACT</name>
<comment type="cofactor">
    <cofactor evidence="6">
        <name>Ca(2+)</name>
        <dbReference type="ChEBI" id="CHEBI:29108"/>
    </cofactor>
    <text evidence="6">Binds 1 Ca(2+) ion per dimer.</text>
</comment>
<gene>
    <name evidence="7" type="ORF">CRI94_02450</name>
</gene>
<dbReference type="AlphaFoldDB" id="A0A2A8D2R7"/>
<dbReference type="Proteomes" id="UP000220102">
    <property type="component" value="Unassembled WGS sequence"/>
</dbReference>
<dbReference type="PIRSF" id="PIRSF001227">
    <property type="entry name" value="Pen_acylase"/>
    <property type="match status" value="1"/>
</dbReference>
<feature type="binding site" evidence="6">
    <location>
        <position position="370"/>
    </location>
    <ligand>
        <name>Ca(2+)</name>
        <dbReference type="ChEBI" id="CHEBI:29108"/>
    </ligand>
</feature>
<dbReference type="EMBL" id="PDEQ01000001">
    <property type="protein sequence ID" value="PEN15164.1"/>
    <property type="molecule type" value="Genomic_DNA"/>
</dbReference>
<comment type="caution">
    <text evidence="7">The sequence shown here is derived from an EMBL/GenBank/DDBJ whole genome shotgun (WGS) entry which is preliminary data.</text>
</comment>
<keyword evidence="2" id="KW-0732">Signal</keyword>
<keyword evidence="4" id="KW-0865">Zymogen</keyword>
<evidence type="ECO:0000256" key="1">
    <source>
        <dbReference type="ARBA" id="ARBA00006586"/>
    </source>
</evidence>
<evidence type="ECO:0000313" key="7">
    <source>
        <dbReference type="EMBL" id="PEN15164.1"/>
    </source>
</evidence>
<evidence type="ECO:0000256" key="4">
    <source>
        <dbReference type="ARBA" id="ARBA00023145"/>
    </source>
</evidence>
<dbReference type="GO" id="GO:0016811">
    <property type="term" value="F:hydrolase activity, acting on carbon-nitrogen (but not peptide) bonds, in linear amides"/>
    <property type="evidence" value="ECO:0007669"/>
    <property type="project" value="InterPro"/>
</dbReference>
<evidence type="ECO:0000256" key="5">
    <source>
        <dbReference type="PIRSR" id="PIRSR001227-1"/>
    </source>
</evidence>
<keyword evidence="3" id="KW-0378">Hydrolase</keyword>
<dbReference type="CDD" id="cd03747">
    <property type="entry name" value="Ntn_PGA_like"/>
    <property type="match status" value="1"/>
</dbReference>
<dbReference type="Gene3D" id="2.30.120.10">
    <property type="match status" value="1"/>
</dbReference>
<feature type="binding site" evidence="6">
    <location>
        <position position="373"/>
    </location>
    <ligand>
        <name>Ca(2+)</name>
        <dbReference type="ChEBI" id="CHEBI:29108"/>
    </ligand>
</feature>
<proteinExistence type="inferred from homology"/>
<dbReference type="GO" id="GO:0046872">
    <property type="term" value="F:metal ion binding"/>
    <property type="evidence" value="ECO:0007669"/>
    <property type="project" value="UniProtKB-KW"/>
</dbReference>
<dbReference type="Pfam" id="PF01804">
    <property type="entry name" value="Penicil_amidase"/>
    <property type="match status" value="1"/>
</dbReference>
<protein>
    <recommendedName>
        <fullName evidence="9">Penicillin acylase family protein</fullName>
    </recommendedName>
</protein>
<sequence>MTTSRLVKLLSAAVLAALLLYMGNVGIGAVPPLEILFDPADGLHRTARNAHPAANEQTLTIDALDQPVTVVRDERYVPHIYAKSDRDAIIALGYLVATDRLFQLDFVPRVAAGKLSEAFGEGSIETDQFLRSTGMDWGARRNLRRIREEGGIEDSLVSWYAAGVQAHMNRLEPEDLPLEFRLLGYEPAPFDGLQAMRVLQYMTYDLTYSSDDGRYAALQTKLDSTWYDRLYPKDPAGLYVPIIPSSDAEAGGSVDRRTVTAISAERDAAAGSILAQRHRRRANLRGTLAEGYIPSKGSNNWAVSGTRATTGAPILAGDMHLGLSLPPIWYEAHLVTPTMNAHGLTVPGAPALVQAITPDHGWAFTNTGSDQIDHYSMEVRDDRSAYRFEGEWRSLRTEIDTIRVKDSDPVIDTLYYSHWGPVHFADTSDAPAGGLADGRLAAVAEQWVAHKPSTTLKALWGMVHADSLGDFEAALRDWDTPMQNVLYAGRDGHIAIRSTGHMPVRRQGHGRGLLDGTSNAGEWTSRIPFQELPYSRDPNQGYLFSANQKPTDDTYPHYLNHDWRDGWRSLRIDSLLAAQRTHSFLDLQSYQADVDVQQRDAFLPLIQSISDLPPEADSLRRMLAQWDGVAALDRPEPLILDVFLSELRRMVWDEDVFTGENRPEDAVLLDLANANPNAQWFDVTETAEEETAQEVARRAFVTASDSLYDRHGAEPQDWRWGDHHAVIFRHLTRSEQLKPLWRGPMPYPGFDATVSPARGREATHSASQRFVIDFSVDPPRAVAVVPGGQSGNPLHPRFYDDQLDEYVNFEYFPVRFPASPSDLPDSLITGRSSLQPSTR</sequence>
<dbReference type="InterPro" id="IPR023343">
    <property type="entry name" value="Penicillin_amidase_dom1"/>
</dbReference>
<evidence type="ECO:0008006" key="9">
    <source>
        <dbReference type="Google" id="ProtNLM"/>
    </source>
</evidence>